<reference evidence="2 3" key="1">
    <citation type="journal article" date="2019" name="Sci. Rep.">
        <title>Orb-weaving spider Araneus ventricosus genome elucidates the spidroin gene catalogue.</title>
        <authorList>
            <person name="Kono N."/>
            <person name="Nakamura H."/>
            <person name="Ohtoshi R."/>
            <person name="Moran D.A.P."/>
            <person name="Shinohara A."/>
            <person name="Yoshida Y."/>
            <person name="Fujiwara M."/>
            <person name="Mori M."/>
            <person name="Tomita M."/>
            <person name="Arakawa K."/>
        </authorList>
    </citation>
    <scope>NUCLEOTIDE SEQUENCE [LARGE SCALE GENOMIC DNA]</scope>
</reference>
<comment type="caution">
    <text evidence="2">The sequence shown here is derived from an EMBL/GenBank/DDBJ whole genome shotgun (WGS) entry which is preliminary data.</text>
</comment>
<sequence length="108" mass="12286">MEKTFRLLTLSILNLFDVSNSNVIQQMECRTKESERMCCDICTSSCTFVRHKGNRCAFPLKYKGRRLSDNRSFVDELNATLGDGLKMTITVLSLLRSFSLGEVIPGER</sequence>
<protein>
    <submittedName>
        <fullName evidence="2">Uncharacterized protein</fullName>
    </submittedName>
</protein>
<feature type="chain" id="PRO_5021201794" evidence="1">
    <location>
        <begin position="22"/>
        <end position="108"/>
    </location>
</feature>
<organism evidence="2 3">
    <name type="scientific">Araneus ventricosus</name>
    <name type="common">Orbweaver spider</name>
    <name type="synonym">Epeira ventricosa</name>
    <dbReference type="NCBI Taxonomy" id="182803"/>
    <lineage>
        <taxon>Eukaryota</taxon>
        <taxon>Metazoa</taxon>
        <taxon>Ecdysozoa</taxon>
        <taxon>Arthropoda</taxon>
        <taxon>Chelicerata</taxon>
        <taxon>Arachnida</taxon>
        <taxon>Araneae</taxon>
        <taxon>Araneomorphae</taxon>
        <taxon>Entelegynae</taxon>
        <taxon>Araneoidea</taxon>
        <taxon>Araneidae</taxon>
        <taxon>Araneus</taxon>
    </lineage>
</organism>
<accession>A0A4Y2AWA9</accession>
<dbReference type="AlphaFoldDB" id="A0A4Y2AWA9"/>
<keyword evidence="3" id="KW-1185">Reference proteome</keyword>
<feature type="signal peptide" evidence="1">
    <location>
        <begin position="1"/>
        <end position="21"/>
    </location>
</feature>
<gene>
    <name evidence="2" type="ORF">AVEN_110686_1</name>
</gene>
<evidence type="ECO:0000256" key="1">
    <source>
        <dbReference type="SAM" id="SignalP"/>
    </source>
</evidence>
<proteinExistence type="predicted"/>
<dbReference type="Proteomes" id="UP000499080">
    <property type="component" value="Unassembled WGS sequence"/>
</dbReference>
<dbReference type="EMBL" id="BGPR01000032">
    <property type="protein sequence ID" value="GBL83376.1"/>
    <property type="molecule type" value="Genomic_DNA"/>
</dbReference>
<evidence type="ECO:0000313" key="2">
    <source>
        <dbReference type="EMBL" id="GBL83376.1"/>
    </source>
</evidence>
<name>A0A4Y2AWA9_ARAVE</name>
<evidence type="ECO:0000313" key="3">
    <source>
        <dbReference type="Proteomes" id="UP000499080"/>
    </source>
</evidence>
<keyword evidence="1" id="KW-0732">Signal</keyword>